<dbReference type="PANTHER" id="PTHR45528">
    <property type="entry name" value="SENSOR HISTIDINE KINASE CPXA"/>
    <property type="match status" value="1"/>
</dbReference>
<evidence type="ECO:0000256" key="6">
    <source>
        <dbReference type="ARBA" id="ARBA00022679"/>
    </source>
</evidence>
<feature type="domain" description="Histidine kinase" evidence="15">
    <location>
        <begin position="216"/>
        <end position="432"/>
    </location>
</feature>
<dbReference type="InterPro" id="IPR050398">
    <property type="entry name" value="HssS/ArlS-like"/>
</dbReference>
<comment type="catalytic activity">
    <reaction evidence="1">
        <text>ATP + protein L-histidine = ADP + protein N-phospho-L-histidine.</text>
        <dbReference type="EC" id="2.7.13.3"/>
    </reaction>
</comment>
<dbReference type="SUPFAM" id="SSF55874">
    <property type="entry name" value="ATPase domain of HSP90 chaperone/DNA topoisomerase II/histidine kinase"/>
    <property type="match status" value="1"/>
</dbReference>
<dbReference type="AlphaFoldDB" id="A0A0U9HDI2"/>
<feature type="domain" description="HAMP" evidence="16">
    <location>
        <begin position="156"/>
        <end position="208"/>
    </location>
</feature>
<dbReference type="RefSeq" id="WP_238591084.1">
    <property type="nucleotide sequence ID" value="NZ_BBXV01000077.1"/>
</dbReference>
<protein>
    <recommendedName>
        <fullName evidence="3">histidine kinase</fullName>
        <ecNumber evidence="3">2.7.13.3</ecNumber>
    </recommendedName>
</protein>
<reference evidence="17 18" key="2">
    <citation type="journal article" date="2016" name="Genome Announc.">
        <title>Draft Genome Sequence of Oceanobacillus picturae Heshi-B3, Isolated from Fermented Rice Bran in a Traditional Japanese Seafood Dish.</title>
        <authorList>
            <person name="Akuzawa S."/>
            <person name="Nagaoka J."/>
            <person name="Kanekatsu M."/>
            <person name="Kanesaki Y."/>
            <person name="Suzuki T."/>
        </authorList>
    </citation>
    <scope>NUCLEOTIDE SEQUENCE [LARGE SCALE GENOMIC DNA]</scope>
    <source>
        <strain evidence="17 18">Heshi-B3</strain>
    </source>
</reference>
<dbReference type="Gene3D" id="3.30.565.10">
    <property type="entry name" value="Histidine kinase-like ATPase, C-terminal domain"/>
    <property type="match status" value="1"/>
</dbReference>
<evidence type="ECO:0000256" key="13">
    <source>
        <dbReference type="ARBA" id="ARBA00023136"/>
    </source>
</evidence>
<reference evidence="18" key="1">
    <citation type="submission" date="2015-07" db="EMBL/GenBank/DDBJ databases">
        <title>Draft Genome Sequence of Oceanobacillus picturae Heshi-B3 that Was Isolated from Fermented Rice Bran with Aging Salted Mackerel, Which Was Named Heshiko as Traditional Fermented Seafood in Japan.</title>
        <authorList>
            <person name="Akuzawa S."/>
            <person name="Nakagawa J."/>
            <person name="Kanekatsu T."/>
            <person name="Kanesaki Y."/>
            <person name="Suzuki T."/>
        </authorList>
    </citation>
    <scope>NUCLEOTIDE SEQUENCE [LARGE SCALE GENOMIC DNA]</scope>
    <source>
        <strain evidence="18">Heshi-B3</strain>
    </source>
</reference>
<dbReference type="InterPro" id="IPR003660">
    <property type="entry name" value="HAMP_dom"/>
</dbReference>
<dbReference type="InterPro" id="IPR036890">
    <property type="entry name" value="HATPase_C_sf"/>
</dbReference>
<dbReference type="PROSITE" id="PS50109">
    <property type="entry name" value="HIS_KIN"/>
    <property type="match status" value="1"/>
</dbReference>
<dbReference type="InterPro" id="IPR003594">
    <property type="entry name" value="HATPase_dom"/>
</dbReference>
<dbReference type="SUPFAM" id="SSF47384">
    <property type="entry name" value="Homodimeric domain of signal transducing histidine kinase"/>
    <property type="match status" value="1"/>
</dbReference>
<dbReference type="Proteomes" id="UP000052946">
    <property type="component" value="Unassembled WGS sequence"/>
</dbReference>
<dbReference type="GO" id="GO:0005524">
    <property type="term" value="F:ATP binding"/>
    <property type="evidence" value="ECO:0007669"/>
    <property type="project" value="UniProtKB-KW"/>
</dbReference>
<comment type="subcellular location">
    <subcellularLocation>
        <location evidence="2">Cell membrane</location>
        <topology evidence="2">Multi-pass membrane protein</topology>
    </subcellularLocation>
</comment>
<gene>
    <name evidence="17" type="ORF">OPHB3_3866</name>
</gene>
<keyword evidence="11 14" id="KW-1133">Transmembrane helix</keyword>
<dbReference type="EC" id="2.7.13.3" evidence="3"/>
<keyword evidence="5" id="KW-0597">Phosphoprotein</keyword>
<keyword evidence="7 14" id="KW-0812">Transmembrane</keyword>
<comment type="caution">
    <text evidence="17">The sequence shown here is derived from an EMBL/GenBank/DDBJ whole genome shotgun (WGS) entry which is preliminary data.</text>
</comment>
<dbReference type="FunFam" id="3.30.565.10:FF:000006">
    <property type="entry name" value="Sensor histidine kinase WalK"/>
    <property type="match status" value="1"/>
</dbReference>
<dbReference type="PANTHER" id="PTHR45528:SF1">
    <property type="entry name" value="SENSOR HISTIDINE KINASE CPXA"/>
    <property type="match status" value="1"/>
</dbReference>
<evidence type="ECO:0000256" key="3">
    <source>
        <dbReference type="ARBA" id="ARBA00012438"/>
    </source>
</evidence>
<dbReference type="SMART" id="SM00304">
    <property type="entry name" value="HAMP"/>
    <property type="match status" value="1"/>
</dbReference>
<evidence type="ECO:0000256" key="7">
    <source>
        <dbReference type="ARBA" id="ARBA00022692"/>
    </source>
</evidence>
<evidence type="ECO:0000313" key="18">
    <source>
        <dbReference type="Proteomes" id="UP000052946"/>
    </source>
</evidence>
<dbReference type="Pfam" id="PF00672">
    <property type="entry name" value="HAMP"/>
    <property type="match status" value="1"/>
</dbReference>
<evidence type="ECO:0000256" key="8">
    <source>
        <dbReference type="ARBA" id="ARBA00022741"/>
    </source>
</evidence>
<evidence type="ECO:0000256" key="14">
    <source>
        <dbReference type="SAM" id="Phobius"/>
    </source>
</evidence>
<evidence type="ECO:0000256" key="2">
    <source>
        <dbReference type="ARBA" id="ARBA00004651"/>
    </source>
</evidence>
<name>A0A0U9HDI2_9BACI</name>
<dbReference type="PROSITE" id="PS50885">
    <property type="entry name" value="HAMP"/>
    <property type="match status" value="1"/>
</dbReference>
<proteinExistence type="predicted"/>
<evidence type="ECO:0000313" key="17">
    <source>
        <dbReference type="EMBL" id="GAQ19881.1"/>
    </source>
</evidence>
<dbReference type="InterPro" id="IPR003661">
    <property type="entry name" value="HisK_dim/P_dom"/>
</dbReference>
<evidence type="ECO:0000256" key="10">
    <source>
        <dbReference type="ARBA" id="ARBA00022840"/>
    </source>
</evidence>
<evidence type="ECO:0000256" key="4">
    <source>
        <dbReference type="ARBA" id="ARBA00022475"/>
    </source>
</evidence>
<keyword evidence="4" id="KW-1003">Cell membrane</keyword>
<evidence type="ECO:0000256" key="5">
    <source>
        <dbReference type="ARBA" id="ARBA00022553"/>
    </source>
</evidence>
<dbReference type="GO" id="GO:0005886">
    <property type="term" value="C:plasma membrane"/>
    <property type="evidence" value="ECO:0007669"/>
    <property type="project" value="UniProtKB-SubCell"/>
</dbReference>
<dbReference type="PRINTS" id="PR00344">
    <property type="entry name" value="BCTRLSENSOR"/>
</dbReference>
<dbReference type="CDD" id="cd00075">
    <property type="entry name" value="HATPase"/>
    <property type="match status" value="1"/>
</dbReference>
<dbReference type="InterPro" id="IPR036097">
    <property type="entry name" value="HisK_dim/P_sf"/>
</dbReference>
<organism evidence="17 18">
    <name type="scientific">Oceanobacillus picturae</name>
    <dbReference type="NCBI Taxonomy" id="171693"/>
    <lineage>
        <taxon>Bacteria</taxon>
        <taxon>Bacillati</taxon>
        <taxon>Bacillota</taxon>
        <taxon>Bacilli</taxon>
        <taxon>Bacillales</taxon>
        <taxon>Bacillaceae</taxon>
        <taxon>Oceanobacillus</taxon>
    </lineage>
</organism>
<dbReference type="SMART" id="SM00388">
    <property type="entry name" value="HisKA"/>
    <property type="match status" value="1"/>
</dbReference>
<dbReference type="Pfam" id="PF00512">
    <property type="entry name" value="HisKA"/>
    <property type="match status" value="1"/>
</dbReference>
<dbReference type="Gene3D" id="1.10.287.130">
    <property type="match status" value="1"/>
</dbReference>
<evidence type="ECO:0000259" key="15">
    <source>
        <dbReference type="PROSITE" id="PS50109"/>
    </source>
</evidence>
<dbReference type="SUPFAM" id="SSF158472">
    <property type="entry name" value="HAMP domain-like"/>
    <property type="match status" value="1"/>
</dbReference>
<keyword evidence="12" id="KW-0902">Two-component regulatory system</keyword>
<evidence type="ECO:0000256" key="11">
    <source>
        <dbReference type="ARBA" id="ARBA00022989"/>
    </source>
</evidence>
<dbReference type="SMART" id="SM00387">
    <property type="entry name" value="HATPase_c"/>
    <property type="match status" value="1"/>
</dbReference>
<keyword evidence="13 14" id="KW-0472">Membrane</keyword>
<feature type="transmembrane region" description="Helical" evidence="14">
    <location>
        <begin position="136"/>
        <end position="159"/>
    </location>
</feature>
<dbReference type="GO" id="GO:0000155">
    <property type="term" value="F:phosphorelay sensor kinase activity"/>
    <property type="evidence" value="ECO:0007669"/>
    <property type="project" value="InterPro"/>
</dbReference>
<dbReference type="EMBL" id="BBXV01000077">
    <property type="protein sequence ID" value="GAQ19881.1"/>
    <property type="molecule type" value="Genomic_DNA"/>
</dbReference>
<dbReference type="Gene3D" id="6.10.340.10">
    <property type="match status" value="1"/>
</dbReference>
<dbReference type="CDD" id="cd06225">
    <property type="entry name" value="HAMP"/>
    <property type="match status" value="1"/>
</dbReference>
<keyword evidence="8" id="KW-0547">Nucleotide-binding</keyword>
<evidence type="ECO:0000256" key="1">
    <source>
        <dbReference type="ARBA" id="ARBA00000085"/>
    </source>
</evidence>
<dbReference type="Pfam" id="PF02518">
    <property type="entry name" value="HATPase_c"/>
    <property type="match status" value="1"/>
</dbReference>
<dbReference type="FunFam" id="1.10.287.130:FF:000001">
    <property type="entry name" value="Two-component sensor histidine kinase"/>
    <property type="match status" value="1"/>
</dbReference>
<sequence length="435" mass="49266">MYINLVDDRIEEIMDSLLARGNTHSAVLEDDFNSPTLEHVGLMESASDFAVIITDATGNIIINSDPVKQEMREVIEHNDYEDIPTEGKIVEEQWNEKEYIVADSPITIEGEHQGHVFMFAHTNDVKKVVDHLSDQFLVIGIITIFLTIITIFILSRFIALPLIEIKEATEQLSNGNKKVELNLNRKDELGELSNSIGTLSQDLDRLRNDRNEFLASVSHELRTPLTYIKGYADIISRSDITDEDRREYISIIREETEQLNSLIKNLFELAKIDKNNFVIYPEKILLEELIDTLANRIKPAFAEKNITFSVYCPKNILAYVDSERFQQVLLNILDNAANHSFEGGNVKLEVNETNQDIHIIISDNGEGISQEDLPKIFDRLYRVEKSRSRKSGGSGLGLAIVKEIIESHGGNLEVRSELGKGTSVLISLRRGNKDE</sequence>
<keyword evidence="9" id="KW-0418">Kinase</keyword>
<dbReference type="InterPro" id="IPR004358">
    <property type="entry name" value="Sig_transdc_His_kin-like_C"/>
</dbReference>
<evidence type="ECO:0000259" key="16">
    <source>
        <dbReference type="PROSITE" id="PS50885"/>
    </source>
</evidence>
<evidence type="ECO:0000256" key="12">
    <source>
        <dbReference type="ARBA" id="ARBA00023012"/>
    </source>
</evidence>
<accession>A0A0U9HDI2</accession>
<keyword evidence="10" id="KW-0067">ATP-binding</keyword>
<evidence type="ECO:0000256" key="9">
    <source>
        <dbReference type="ARBA" id="ARBA00022777"/>
    </source>
</evidence>
<dbReference type="CDD" id="cd00082">
    <property type="entry name" value="HisKA"/>
    <property type="match status" value="1"/>
</dbReference>
<dbReference type="InterPro" id="IPR005467">
    <property type="entry name" value="His_kinase_dom"/>
</dbReference>
<keyword evidence="6" id="KW-0808">Transferase</keyword>